<dbReference type="RefSeq" id="WP_227153029.1">
    <property type="nucleotide sequence ID" value="NZ_JAJCGD010000020.1"/>
</dbReference>
<accession>A0AAW4U287</accession>
<dbReference type="CDD" id="cd00093">
    <property type="entry name" value="HTH_XRE"/>
    <property type="match status" value="1"/>
</dbReference>
<dbReference type="PROSITE" id="PS50943">
    <property type="entry name" value="HTH_CROC1"/>
    <property type="match status" value="1"/>
</dbReference>
<gene>
    <name evidence="2" type="ORF">LIY65_07995</name>
</gene>
<dbReference type="SUPFAM" id="SSF47413">
    <property type="entry name" value="lambda repressor-like DNA-binding domains"/>
    <property type="match status" value="1"/>
</dbReference>
<organism evidence="2 3">
    <name type="scientific">Megamonas funiformis</name>
    <dbReference type="NCBI Taxonomy" id="437897"/>
    <lineage>
        <taxon>Bacteria</taxon>
        <taxon>Bacillati</taxon>
        <taxon>Bacillota</taxon>
        <taxon>Negativicutes</taxon>
        <taxon>Selenomonadales</taxon>
        <taxon>Selenomonadaceae</taxon>
        <taxon>Megamonas</taxon>
    </lineage>
</organism>
<evidence type="ECO:0000313" key="2">
    <source>
        <dbReference type="EMBL" id="MCB6828634.1"/>
    </source>
</evidence>
<dbReference type="Gene3D" id="1.10.260.40">
    <property type="entry name" value="lambda repressor-like DNA-binding domains"/>
    <property type="match status" value="1"/>
</dbReference>
<dbReference type="EMBL" id="JAJCGD010000020">
    <property type="protein sequence ID" value="MCB6828634.1"/>
    <property type="molecule type" value="Genomic_DNA"/>
</dbReference>
<protein>
    <submittedName>
        <fullName evidence="2">Helix-turn-helix transcriptional regulator</fullName>
    </submittedName>
</protein>
<dbReference type="AlphaFoldDB" id="A0AAW4U287"/>
<proteinExistence type="predicted"/>
<dbReference type="GO" id="GO:0003677">
    <property type="term" value="F:DNA binding"/>
    <property type="evidence" value="ECO:0007669"/>
    <property type="project" value="InterPro"/>
</dbReference>
<reference evidence="2" key="1">
    <citation type="submission" date="2021-10" db="EMBL/GenBank/DDBJ databases">
        <title>Collection of gut derived symbiotic bacterial strains cultured from healthy donors.</title>
        <authorList>
            <person name="Lin H."/>
            <person name="Littmann E."/>
            <person name="Claire K."/>
            <person name="Pamer E."/>
        </authorList>
    </citation>
    <scope>NUCLEOTIDE SEQUENCE</scope>
    <source>
        <strain evidence="2">MSK.7.16</strain>
    </source>
</reference>
<evidence type="ECO:0000259" key="1">
    <source>
        <dbReference type="PROSITE" id="PS50943"/>
    </source>
</evidence>
<sequence length="144" mass="16601">MNKELCILIKKAREEANLTQEQASEKLNIAWRTLAYYESGQRKIPDDIAYLMSDVYKAPVIKYIWLKNTRCGKGLPNINSKNLIENIMSLAINLKASENCLQELMTIGLDGKISAKEKPKYIKIIDTFRLLVKDITLLRFHKNI</sequence>
<dbReference type="InterPro" id="IPR010982">
    <property type="entry name" value="Lambda_DNA-bd_dom_sf"/>
</dbReference>
<comment type="caution">
    <text evidence="2">The sequence shown here is derived from an EMBL/GenBank/DDBJ whole genome shotgun (WGS) entry which is preliminary data.</text>
</comment>
<feature type="domain" description="HTH cro/C1-type" evidence="1">
    <location>
        <begin position="9"/>
        <end position="64"/>
    </location>
</feature>
<dbReference type="Pfam" id="PF01381">
    <property type="entry name" value="HTH_3"/>
    <property type="match status" value="1"/>
</dbReference>
<name>A0AAW4U287_9FIRM</name>
<dbReference type="SMART" id="SM00530">
    <property type="entry name" value="HTH_XRE"/>
    <property type="match status" value="1"/>
</dbReference>
<evidence type="ECO:0000313" key="3">
    <source>
        <dbReference type="Proteomes" id="UP001198190"/>
    </source>
</evidence>
<dbReference type="InterPro" id="IPR001387">
    <property type="entry name" value="Cro/C1-type_HTH"/>
</dbReference>
<dbReference type="Proteomes" id="UP001198190">
    <property type="component" value="Unassembled WGS sequence"/>
</dbReference>